<evidence type="ECO:0000313" key="3">
    <source>
        <dbReference type="Proteomes" id="UP001589619"/>
    </source>
</evidence>
<feature type="domain" description="Xylose isomerase-like TIM barrel" evidence="1">
    <location>
        <begin position="23"/>
        <end position="271"/>
    </location>
</feature>
<dbReference type="InterPro" id="IPR013022">
    <property type="entry name" value="Xyl_isomerase-like_TIM-brl"/>
</dbReference>
<dbReference type="Pfam" id="PF01261">
    <property type="entry name" value="AP_endonuc_2"/>
    <property type="match status" value="1"/>
</dbReference>
<dbReference type="SUPFAM" id="SSF51658">
    <property type="entry name" value="Xylose isomerase-like"/>
    <property type="match status" value="1"/>
</dbReference>
<dbReference type="Gene3D" id="3.20.20.150">
    <property type="entry name" value="Divalent-metal-dependent TIM barrel enzymes"/>
    <property type="match status" value="1"/>
</dbReference>
<dbReference type="GO" id="GO:0016853">
    <property type="term" value="F:isomerase activity"/>
    <property type="evidence" value="ECO:0007669"/>
    <property type="project" value="UniProtKB-KW"/>
</dbReference>
<organism evidence="2 3">
    <name type="scientific">Paenibacillus hodogayensis</name>
    <dbReference type="NCBI Taxonomy" id="279208"/>
    <lineage>
        <taxon>Bacteria</taxon>
        <taxon>Bacillati</taxon>
        <taxon>Bacillota</taxon>
        <taxon>Bacilli</taxon>
        <taxon>Bacillales</taxon>
        <taxon>Paenibacillaceae</taxon>
        <taxon>Paenibacillus</taxon>
    </lineage>
</organism>
<dbReference type="PANTHER" id="PTHR12110">
    <property type="entry name" value="HYDROXYPYRUVATE ISOMERASE"/>
    <property type="match status" value="1"/>
</dbReference>
<dbReference type="InterPro" id="IPR050312">
    <property type="entry name" value="IolE/XylAMocC-like"/>
</dbReference>
<dbReference type="EMBL" id="JBHMAG010000002">
    <property type="protein sequence ID" value="MFB9750170.1"/>
    <property type="molecule type" value="Genomic_DNA"/>
</dbReference>
<protein>
    <submittedName>
        <fullName evidence="2">Sugar phosphate isomerase/epimerase</fullName>
    </submittedName>
</protein>
<sequence length="288" mass="33034">MPQITGAASLGFSHYTLYEALPRLASIGFRKVEISSFNSYCFHFNYGSPSPEELKAMLDELGLEAVSLNYYSRSYNAWEALEIQSFVQDWRRKLEQLSTVGIRMMTMSFGIRNDRSDQQLQIENAAKAFSLMGEIAKDYGVRMLLEVPHLYGIMNRPEMVLDVFDRLTSENVGALIDSSHWGIIGYDLDRFVSALGSRLWHIHLRDSRGADTGDFLQKLELTPGTGTVDFAQMAEILDRYRYQGEVFLDFEYRDMGLPQIMKEYFNGLRHLQSCGWTLPDGIRLDDVR</sequence>
<keyword evidence="3" id="KW-1185">Reference proteome</keyword>
<reference evidence="2 3" key="1">
    <citation type="submission" date="2024-09" db="EMBL/GenBank/DDBJ databases">
        <authorList>
            <person name="Sun Q."/>
            <person name="Mori K."/>
        </authorList>
    </citation>
    <scope>NUCLEOTIDE SEQUENCE [LARGE SCALE GENOMIC DNA]</scope>
    <source>
        <strain evidence="2 3">JCM 12520</strain>
    </source>
</reference>
<comment type="caution">
    <text evidence="2">The sequence shown here is derived from an EMBL/GenBank/DDBJ whole genome shotgun (WGS) entry which is preliminary data.</text>
</comment>
<gene>
    <name evidence="2" type="ORF">ACFFNY_01170</name>
</gene>
<dbReference type="InterPro" id="IPR036237">
    <property type="entry name" value="Xyl_isomerase-like_sf"/>
</dbReference>
<accession>A0ABV5VPU0</accession>
<proteinExistence type="predicted"/>
<name>A0ABV5VPU0_9BACL</name>
<evidence type="ECO:0000313" key="2">
    <source>
        <dbReference type="EMBL" id="MFB9750170.1"/>
    </source>
</evidence>
<keyword evidence="2" id="KW-0413">Isomerase</keyword>
<dbReference type="RefSeq" id="WP_344916779.1">
    <property type="nucleotide sequence ID" value="NZ_BAAAYO010000021.1"/>
</dbReference>
<evidence type="ECO:0000259" key="1">
    <source>
        <dbReference type="Pfam" id="PF01261"/>
    </source>
</evidence>
<dbReference type="Proteomes" id="UP001589619">
    <property type="component" value="Unassembled WGS sequence"/>
</dbReference>